<evidence type="ECO:0000259" key="1">
    <source>
        <dbReference type="Pfam" id="PF13456"/>
    </source>
</evidence>
<dbReference type="InterPro" id="IPR044730">
    <property type="entry name" value="RNase_H-like_dom_plant"/>
</dbReference>
<accession>A0A8T3BRL2</accession>
<dbReference type="InterPro" id="IPR012337">
    <property type="entry name" value="RNaseH-like_sf"/>
</dbReference>
<reference evidence="2" key="1">
    <citation type="journal article" date="2022" name="Front. Genet.">
        <title>Chromosome-Scale Assembly of the Dendrobium nobile Genome Provides Insights Into the Molecular Mechanism of the Biosynthesis of the Medicinal Active Ingredient of Dendrobium.</title>
        <authorList>
            <person name="Xu Q."/>
            <person name="Niu S.-C."/>
            <person name="Li K.-L."/>
            <person name="Zheng P.-J."/>
            <person name="Zhang X.-J."/>
            <person name="Jia Y."/>
            <person name="Liu Y."/>
            <person name="Niu Y.-X."/>
            <person name="Yu L.-H."/>
            <person name="Chen D.-F."/>
            <person name="Zhang G.-Q."/>
        </authorList>
    </citation>
    <scope>NUCLEOTIDE SEQUENCE</scope>
    <source>
        <tissue evidence="2">Leaf</tissue>
    </source>
</reference>
<dbReference type="CDD" id="cd06222">
    <property type="entry name" value="RNase_H_like"/>
    <property type="match status" value="1"/>
</dbReference>
<protein>
    <recommendedName>
        <fullName evidence="1">RNase H type-1 domain-containing protein</fullName>
    </recommendedName>
</protein>
<name>A0A8T3BRL2_DENNO</name>
<dbReference type="OrthoDB" id="690769at2759"/>
<proteinExistence type="predicted"/>
<dbReference type="Proteomes" id="UP000829196">
    <property type="component" value="Unassembled WGS sequence"/>
</dbReference>
<gene>
    <name evidence="2" type="ORF">KFK09_009188</name>
</gene>
<sequence>MSLSLGIKMNANHIISKVRYKILQLIAVNLISIKNFTNSHFLADHFGVHNEGIRINRDLIVRWAKPYDPYVKLNTNGFVNATKAGMSGIIKNSQGNPIAAFSGPLPSCSVLTSELMGLYQGLQVCLRMGLQNVNIEVDSTLVIHIISNNDVCFPQDFYTIKKIRMTLSLLNVTISHIYREGNACADWLANFGAYSDNFLKHPMFDLLRTL</sequence>
<organism evidence="2 3">
    <name type="scientific">Dendrobium nobile</name>
    <name type="common">Orchid</name>
    <dbReference type="NCBI Taxonomy" id="94219"/>
    <lineage>
        <taxon>Eukaryota</taxon>
        <taxon>Viridiplantae</taxon>
        <taxon>Streptophyta</taxon>
        <taxon>Embryophyta</taxon>
        <taxon>Tracheophyta</taxon>
        <taxon>Spermatophyta</taxon>
        <taxon>Magnoliopsida</taxon>
        <taxon>Liliopsida</taxon>
        <taxon>Asparagales</taxon>
        <taxon>Orchidaceae</taxon>
        <taxon>Epidendroideae</taxon>
        <taxon>Malaxideae</taxon>
        <taxon>Dendrobiinae</taxon>
        <taxon>Dendrobium</taxon>
    </lineage>
</organism>
<dbReference type="EMBL" id="JAGYWB010000007">
    <property type="protein sequence ID" value="KAI0516512.1"/>
    <property type="molecule type" value="Genomic_DNA"/>
</dbReference>
<dbReference type="AlphaFoldDB" id="A0A8T3BRL2"/>
<dbReference type="Gene3D" id="3.30.420.10">
    <property type="entry name" value="Ribonuclease H-like superfamily/Ribonuclease H"/>
    <property type="match status" value="1"/>
</dbReference>
<evidence type="ECO:0000313" key="3">
    <source>
        <dbReference type="Proteomes" id="UP000829196"/>
    </source>
</evidence>
<dbReference type="PANTHER" id="PTHR47723:SF19">
    <property type="entry name" value="POLYNUCLEOTIDYL TRANSFERASE, RIBONUCLEASE H-LIKE SUPERFAMILY PROTEIN"/>
    <property type="match status" value="1"/>
</dbReference>
<dbReference type="InterPro" id="IPR002156">
    <property type="entry name" value="RNaseH_domain"/>
</dbReference>
<dbReference type="InterPro" id="IPR036397">
    <property type="entry name" value="RNaseH_sf"/>
</dbReference>
<dbReference type="PANTHER" id="PTHR47723">
    <property type="entry name" value="OS05G0353850 PROTEIN"/>
    <property type="match status" value="1"/>
</dbReference>
<dbReference type="GO" id="GO:0004523">
    <property type="term" value="F:RNA-DNA hybrid ribonuclease activity"/>
    <property type="evidence" value="ECO:0007669"/>
    <property type="project" value="InterPro"/>
</dbReference>
<evidence type="ECO:0000313" key="2">
    <source>
        <dbReference type="EMBL" id="KAI0516512.1"/>
    </source>
</evidence>
<dbReference type="InterPro" id="IPR053151">
    <property type="entry name" value="RNase_H-like"/>
</dbReference>
<keyword evidence="3" id="KW-1185">Reference proteome</keyword>
<dbReference type="SMR" id="A0A8T3BRL2"/>
<dbReference type="Pfam" id="PF13456">
    <property type="entry name" value="RVT_3"/>
    <property type="match status" value="1"/>
</dbReference>
<comment type="caution">
    <text evidence="2">The sequence shown here is derived from an EMBL/GenBank/DDBJ whole genome shotgun (WGS) entry which is preliminary data.</text>
</comment>
<feature type="domain" description="RNase H type-1" evidence="1">
    <location>
        <begin position="75"/>
        <end position="191"/>
    </location>
</feature>
<dbReference type="SUPFAM" id="SSF53098">
    <property type="entry name" value="Ribonuclease H-like"/>
    <property type="match status" value="1"/>
</dbReference>
<dbReference type="GO" id="GO:0003676">
    <property type="term" value="F:nucleic acid binding"/>
    <property type="evidence" value="ECO:0007669"/>
    <property type="project" value="InterPro"/>
</dbReference>